<reference evidence="7 8" key="1">
    <citation type="submission" date="2014-03" db="EMBL/GenBank/DDBJ databases">
        <title>Genome of Polynucleobacter strain MWH-MoK4.</title>
        <authorList>
            <person name="Hahn M.W."/>
        </authorList>
    </citation>
    <scope>NUCLEOTIDE SEQUENCE [LARGE SCALE GENOMIC DNA]</scope>
    <source>
        <strain evidence="7 8">MWH-MoK4</strain>
    </source>
</reference>
<dbReference type="FunFam" id="3.40.640.10:FF:000014">
    <property type="entry name" value="Adenosylmethionine-8-amino-7-oxononanoate aminotransferase, probable"/>
    <property type="match status" value="1"/>
</dbReference>
<dbReference type="InterPro" id="IPR049704">
    <property type="entry name" value="Aminotrans_3_PPA_site"/>
</dbReference>
<dbReference type="SUPFAM" id="SSF53383">
    <property type="entry name" value="PLP-dependent transferases"/>
    <property type="match status" value="1"/>
</dbReference>
<dbReference type="InterPro" id="IPR015422">
    <property type="entry name" value="PyrdxlP-dep_Trfase_small"/>
</dbReference>
<dbReference type="InterPro" id="IPR005814">
    <property type="entry name" value="Aminotrans_3"/>
</dbReference>
<dbReference type="PANTHER" id="PTHR43094:SF1">
    <property type="entry name" value="AMINOTRANSFERASE CLASS-III"/>
    <property type="match status" value="1"/>
</dbReference>
<dbReference type="EMBL" id="CP007501">
    <property type="protein sequence ID" value="AKD25015.1"/>
    <property type="molecule type" value="Genomic_DNA"/>
</dbReference>
<gene>
    <name evidence="7" type="ORF">CL55_00006820</name>
</gene>
<name>A0A0E3ZLL9_9BURK</name>
<evidence type="ECO:0000256" key="3">
    <source>
        <dbReference type="ARBA" id="ARBA00022576"/>
    </source>
</evidence>
<evidence type="ECO:0000256" key="4">
    <source>
        <dbReference type="ARBA" id="ARBA00022679"/>
    </source>
</evidence>
<dbReference type="Pfam" id="PF00202">
    <property type="entry name" value="Aminotran_3"/>
    <property type="match status" value="1"/>
</dbReference>
<evidence type="ECO:0000313" key="7">
    <source>
        <dbReference type="EMBL" id="AKD25015.1"/>
    </source>
</evidence>
<dbReference type="Gene3D" id="3.90.1150.10">
    <property type="entry name" value="Aspartate Aminotransferase, domain 1"/>
    <property type="match status" value="1"/>
</dbReference>
<dbReference type="PATRIC" id="fig|576611.7.peg.690"/>
<dbReference type="PROSITE" id="PS00600">
    <property type="entry name" value="AA_TRANSFER_CLASS_3"/>
    <property type="match status" value="1"/>
</dbReference>
<dbReference type="RefSeq" id="WP_046329883.1">
    <property type="nucleotide sequence ID" value="NZ_CP007501.1"/>
</dbReference>
<keyword evidence="3 7" id="KW-0032">Aminotransferase</keyword>
<dbReference type="AlphaFoldDB" id="A0A0E3ZLL9"/>
<dbReference type="OrthoDB" id="3398487at2"/>
<keyword evidence="5 6" id="KW-0663">Pyridoxal phosphate</keyword>
<dbReference type="InterPro" id="IPR015424">
    <property type="entry name" value="PyrdxlP-dep_Trfase"/>
</dbReference>
<evidence type="ECO:0000313" key="8">
    <source>
        <dbReference type="Proteomes" id="UP000061135"/>
    </source>
</evidence>
<dbReference type="STRING" id="1835254.CL55_00006820"/>
<organism evidence="7 8">
    <name type="scientific">Polynucleobacter duraquae</name>
    <dbReference type="NCBI Taxonomy" id="1835254"/>
    <lineage>
        <taxon>Bacteria</taxon>
        <taxon>Pseudomonadati</taxon>
        <taxon>Pseudomonadota</taxon>
        <taxon>Betaproteobacteria</taxon>
        <taxon>Burkholderiales</taxon>
        <taxon>Burkholderiaceae</taxon>
        <taxon>Polynucleobacter</taxon>
    </lineage>
</organism>
<evidence type="ECO:0000256" key="5">
    <source>
        <dbReference type="ARBA" id="ARBA00022898"/>
    </source>
</evidence>
<dbReference type="KEGG" id="pdq:CL55_00006820"/>
<dbReference type="InterPro" id="IPR015421">
    <property type="entry name" value="PyrdxlP-dep_Trfase_major"/>
</dbReference>
<accession>A0A0E3ZLL9</accession>
<dbReference type="HOGENOM" id="CLU_016922_4_3_4"/>
<dbReference type="Proteomes" id="UP000061135">
    <property type="component" value="Chromosome"/>
</dbReference>
<proteinExistence type="inferred from homology"/>
<keyword evidence="4 7" id="KW-0808">Transferase</keyword>
<dbReference type="GO" id="GO:0016223">
    <property type="term" value="F:beta-alanine:pyruvate transaminase activity"/>
    <property type="evidence" value="ECO:0007669"/>
    <property type="project" value="UniProtKB-EC"/>
</dbReference>
<evidence type="ECO:0000256" key="2">
    <source>
        <dbReference type="ARBA" id="ARBA00008954"/>
    </source>
</evidence>
<evidence type="ECO:0000256" key="6">
    <source>
        <dbReference type="RuleBase" id="RU003560"/>
    </source>
</evidence>
<sequence>MTAVLKTPSAIDMSAYWLPYTPNRYFHQHPKVMQSAKGAYYFDDHGRKLFDGLSGLWCSPLGHADPRIGAAIQKQYETMDYCPAFQMASEATFTLASRIVAMAPTGLDKVFFTNSGSEAVDTALKMAVAYHRCMGNASRFRMIGRERAYHGVGIGGISVGGIVANRKAFAGMMMPGVDHLPHTFNLSQMAYSKGQPTWGAHLADELENIVTLHDANTIAAVILEPVQGSTGVLVPPQGYLQKIRDICTKHGILLIFDEVITGFGRLGANFGADRFGVTPDMITFAKAITNGVIPMGGVLVRGDIYDAVMGQGGQEQAIEFFHGYTYSGHPIPTAAAHAVLDIFESDDLVNRAKALEPVLENSLHALKGKTGLLDIRNFGLSGAVDLVPIAGKPGLRAMKTLEACIERGALVRITNDTIAVGPPFISTPAEVEFLVSVLSDAIDDAMKIS</sequence>
<dbReference type="CDD" id="cd00610">
    <property type="entry name" value="OAT_like"/>
    <property type="match status" value="1"/>
</dbReference>
<protein>
    <submittedName>
        <fullName evidence="7">Adenosylmethionine-8-amino-7-oxononanoate aminotransferase</fullName>
        <ecNumber evidence="7">2.6.1.18</ecNumber>
    </submittedName>
</protein>
<comment type="similarity">
    <text evidence="2 6">Belongs to the class-III pyridoxal-phosphate-dependent aminotransferase family.</text>
</comment>
<dbReference type="PANTHER" id="PTHR43094">
    <property type="entry name" value="AMINOTRANSFERASE"/>
    <property type="match status" value="1"/>
</dbReference>
<dbReference type="EC" id="2.6.1.18" evidence="7"/>
<keyword evidence="8" id="KW-1185">Reference proteome</keyword>
<dbReference type="GO" id="GO:0030170">
    <property type="term" value="F:pyridoxal phosphate binding"/>
    <property type="evidence" value="ECO:0007669"/>
    <property type="project" value="InterPro"/>
</dbReference>
<evidence type="ECO:0000256" key="1">
    <source>
        <dbReference type="ARBA" id="ARBA00001933"/>
    </source>
</evidence>
<dbReference type="Gene3D" id="3.40.640.10">
    <property type="entry name" value="Type I PLP-dependent aspartate aminotransferase-like (Major domain)"/>
    <property type="match status" value="1"/>
</dbReference>
<comment type="cofactor">
    <cofactor evidence="1">
        <name>pyridoxal 5'-phosphate</name>
        <dbReference type="ChEBI" id="CHEBI:597326"/>
    </cofactor>
</comment>